<keyword evidence="11" id="KW-1185">Reference proteome</keyword>
<dbReference type="Gene3D" id="1.10.1130.10">
    <property type="entry name" value="Flavocytochrome C3, Chain A"/>
    <property type="match status" value="1"/>
</dbReference>
<dbReference type="HOGENOM" id="CLU_191396_0_0_7"/>
<evidence type="ECO:0000256" key="5">
    <source>
        <dbReference type="ARBA" id="ARBA00022723"/>
    </source>
</evidence>
<proteinExistence type="predicted"/>
<feature type="chain" id="PRO_5002832484" evidence="8">
    <location>
        <begin position="20"/>
        <end position="93"/>
    </location>
</feature>
<name>B5EG37_CITBB</name>
<comment type="cofactor">
    <cofactor evidence="1">
        <name>heme c</name>
        <dbReference type="ChEBI" id="CHEBI:61717"/>
    </cofactor>
</comment>
<keyword evidence="4" id="KW-0349">Heme</keyword>
<accession>B5EG37</accession>
<dbReference type="Pfam" id="PF14537">
    <property type="entry name" value="Cytochrom_c3_2"/>
    <property type="match status" value="1"/>
</dbReference>
<evidence type="ECO:0000313" key="10">
    <source>
        <dbReference type="EMBL" id="ACH40950.1"/>
    </source>
</evidence>
<dbReference type="KEGG" id="gbm:Gbem_3958"/>
<dbReference type="OrthoDB" id="5398070at2"/>
<keyword evidence="7" id="KW-0408">Iron</keyword>
<gene>
    <name evidence="10" type="ordered locus">Gbem_3958</name>
</gene>
<dbReference type="Proteomes" id="UP000008825">
    <property type="component" value="Chromosome"/>
</dbReference>
<reference evidence="10 11" key="2">
    <citation type="journal article" date="2010" name="BMC Genomics">
        <title>The genome of Geobacter bemidjiensis, exemplar for the subsurface clade of Geobacter species that predominate in Fe(III)-reducing subsurface environments.</title>
        <authorList>
            <person name="Aklujkar M."/>
            <person name="Young N.D."/>
            <person name="Holmes D."/>
            <person name="Chavan M."/>
            <person name="Risso C."/>
            <person name="Kiss H.E."/>
            <person name="Han C.S."/>
            <person name="Land M.L."/>
            <person name="Lovley D.R."/>
        </authorList>
    </citation>
    <scope>NUCLEOTIDE SEQUENCE [LARGE SCALE GENOMIC DNA]</scope>
    <source>
        <strain evidence="11">ATCC BAA-1014 / DSM 16622 / JCM 12645 / Bem</strain>
    </source>
</reference>
<evidence type="ECO:0000313" key="11">
    <source>
        <dbReference type="Proteomes" id="UP000008825"/>
    </source>
</evidence>
<dbReference type="SUPFAM" id="SSF48695">
    <property type="entry name" value="Multiheme cytochromes"/>
    <property type="match status" value="1"/>
</dbReference>
<dbReference type="GO" id="GO:0030313">
    <property type="term" value="C:cell envelope"/>
    <property type="evidence" value="ECO:0007669"/>
    <property type="project" value="UniProtKB-SubCell"/>
</dbReference>
<dbReference type="EMBL" id="CP001124">
    <property type="protein sequence ID" value="ACH40950.1"/>
    <property type="molecule type" value="Genomic_DNA"/>
</dbReference>
<reference evidence="10 11" key="1">
    <citation type="submission" date="2008-07" db="EMBL/GenBank/DDBJ databases">
        <title>Complete sequence of Geobacter bemidjiensis BEM.</title>
        <authorList>
            <consortium name="US DOE Joint Genome Institute"/>
            <person name="Lucas S."/>
            <person name="Copeland A."/>
            <person name="Lapidus A."/>
            <person name="Glavina del Rio T."/>
            <person name="Dalin E."/>
            <person name="Tice H."/>
            <person name="Bruce D."/>
            <person name="Goodwin L."/>
            <person name="Pitluck S."/>
            <person name="Kiss H."/>
            <person name="Brettin T."/>
            <person name="Detter J.C."/>
            <person name="Han C."/>
            <person name="Kuske C.R."/>
            <person name="Schmutz J."/>
            <person name="Larimer F."/>
            <person name="Land M."/>
            <person name="Hauser L."/>
            <person name="Kyrpides N."/>
            <person name="Lykidis A."/>
            <person name="Lovley D."/>
            <person name="Richardson P."/>
        </authorList>
    </citation>
    <scope>NUCLEOTIDE SEQUENCE [LARGE SCALE GENOMIC DNA]</scope>
    <source>
        <strain evidence="11">ATCC BAA-1014 / DSM 16622 / JCM 12645 / Bem</strain>
    </source>
</reference>
<keyword evidence="5" id="KW-0479">Metal-binding</keyword>
<evidence type="ECO:0000259" key="9">
    <source>
        <dbReference type="Pfam" id="PF14537"/>
    </source>
</evidence>
<dbReference type="AlphaFoldDB" id="B5EG37"/>
<dbReference type="STRING" id="404380.Gbem_3958"/>
<evidence type="ECO:0000256" key="4">
    <source>
        <dbReference type="ARBA" id="ARBA00022617"/>
    </source>
</evidence>
<feature type="signal peptide" evidence="8">
    <location>
        <begin position="1"/>
        <end position="19"/>
    </location>
</feature>
<evidence type="ECO:0000256" key="8">
    <source>
        <dbReference type="SAM" id="SignalP"/>
    </source>
</evidence>
<protein>
    <submittedName>
        <fullName evidence="10">Cytochrome c</fullName>
    </submittedName>
</protein>
<dbReference type="InterPro" id="IPR012286">
    <property type="entry name" value="Tetrahaem_cytochrome"/>
</dbReference>
<evidence type="ECO:0000256" key="6">
    <source>
        <dbReference type="ARBA" id="ARBA00022982"/>
    </source>
</evidence>
<keyword evidence="6" id="KW-0249">Electron transport</keyword>
<dbReference type="RefSeq" id="WP_012532384.1">
    <property type="nucleotide sequence ID" value="NC_011146.1"/>
</dbReference>
<feature type="domain" description="Tetrahaem cytochrome" evidence="9">
    <location>
        <begin position="18"/>
        <end position="81"/>
    </location>
</feature>
<dbReference type="InterPro" id="IPR036280">
    <property type="entry name" value="Multihaem_cyt_sf"/>
</dbReference>
<evidence type="ECO:0000256" key="7">
    <source>
        <dbReference type="ARBA" id="ARBA00023004"/>
    </source>
</evidence>
<dbReference type="GO" id="GO:0046872">
    <property type="term" value="F:metal ion binding"/>
    <property type="evidence" value="ECO:0007669"/>
    <property type="project" value="UniProtKB-KW"/>
</dbReference>
<keyword evidence="3" id="KW-0813">Transport</keyword>
<evidence type="ECO:0000256" key="3">
    <source>
        <dbReference type="ARBA" id="ARBA00022448"/>
    </source>
</evidence>
<evidence type="ECO:0000256" key="1">
    <source>
        <dbReference type="ARBA" id="ARBA00001926"/>
    </source>
</evidence>
<keyword evidence="8" id="KW-0732">Signal</keyword>
<comment type="subcellular location">
    <subcellularLocation>
        <location evidence="2">Cell envelope</location>
    </subcellularLocation>
</comment>
<sequence>MKKLIPALAMLLVASTAYGYECKVCHSKNPAMVRMHKALQGRNCFDCHKMGEKLMGKGIPKDKAAQLKRRESEQICFECHRPSPQASAGKPAI</sequence>
<organism evidence="10 11">
    <name type="scientific">Citrifermentans bemidjiense (strain ATCC BAA-1014 / DSM 16622 / JCM 12645 / Bem)</name>
    <name type="common">Geobacter bemidjiensis</name>
    <dbReference type="NCBI Taxonomy" id="404380"/>
    <lineage>
        <taxon>Bacteria</taxon>
        <taxon>Pseudomonadati</taxon>
        <taxon>Thermodesulfobacteriota</taxon>
        <taxon>Desulfuromonadia</taxon>
        <taxon>Geobacterales</taxon>
        <taxon>Geobacteraceae</taxon>
        <taxon>Citrifermentans</taxon>
    </lineage>
</organism>
<evidence type="ECO:0000256" key="2">
    <source>
        <dbReference type="ARBA" id="ARBA00004196"/>
    </source>
</evidence>